<evidence type="ECO:0000313" key="2">
    <source>
        <dbReference type="Proteomes" id="UP000499080"/>
    </source>
</evidence>
<comment type="caution">
    <text evidence="1">The sequence shown here is derived from an EMBL/GenBank/DDBJ whole genome shotgun (WGS) entry which is preliminary data.</text>
</comment>
<evidence type="ECO:0000313" key="1">
    <source>
        <dbReference type="EMBL" id="GBM34251.1"/>
    </source>
</evidence>
<organism evidence="1 2">
    <name type="scientific">Araneus ventricosus</name>
    <name type="common">Orbweaver spider</name>
    <name type="synonym">Epeira ventricosa</name>
    <dbReference type="NCBI Taxonomy" id="182803"/>
    <lineage>
        <taxon>Eukaryota</taxon>
        <taxon>Metazoa</taxon>
        <taxon>Ecdysozoa</taxon>
        <taxon>Arthropoda</taxon>
        <taxon>Chelicerata</taxon>
        <taxon>Arachnida</taxon>
        <taxon>Araneae</taxon>
        <taxon>Araneomorphae</taxon>
        <taxon>Entelegynae</taxon>
        <taxon>Araneoidea</taxon>
        <taxon>Araneidae</taxon>
        <taxon>Araneus</taxon>
    </lineage>
</organism>
<accession>A0A4Y2EZJ2</accession>
<dbReference type="Proteomes" id="UP000499080">
    <property type="component" value="Unassembled WGS sequence"/>
</dbReference>
<protein>
    <submittedName>
        <fullName evidence="1">Uncharacterized protein</fullName>
    </submittedName>
</protein>
<name>A0A4Y2EZJ2_ARAVE</name>
<gene>
    <name evidence="1" type="ORF">AVEN_60591_1</name>
</gene>
<proteinExistence type="predicted"/>
<keyword evidence="2" id="KW-1185">Reference proteome</keyword>
<dbReference type="AlphaFoldDB" id="A0A4Y2EZJ2"/>
<sequence>MAGRISVLLVHTSRIRKFTSETFGIEYLTQILEKPTGPEPMEVDDWICDEEMEWEPADIIEPMEWEDAFLPPQVSPSLQGTLESGNVSAPKTELDTFRRKKKALCRL</sequence>
<dbReference type="EMBL" id="BGPR01000754">
    <property type="protein sequence ID" value="GBM34251.1"/>
    <property type="molecule type" value="Genomic_DNA"/>
</dbReference>
<reference evidence="1 2" key="1">
    <citation type="journal article" date="2019" name="Sci. Rep.">
        <title>Orb-weaving spider Araneus ventricosus genome elucidates the spidroin gene catalogue.</title>
        <authorList>
            <person name="Kono N."/>
            <person name="Nakamura H."/>
            <person name="Ohtoshi R."/>
            <person name="Moran D.A.P."/>
            <person name="Shinohara A."/>
            <person name="Yoshida Y."/>
            <person name="Fujiwara M."/>
            <person name="Mori M."/>
            <person name="Tomita M."/>
            <person name="Arakawa K."/>
        </authorList>
    </citation>
    <scope>NUCLEOTIDE SEQUENCE [LARGE SCALE GENOMIC DNA]</scope>
</reference>